<dbReference type="PANTHER" id="PTHR33446:SF2">
    <property type="entry name" value="PROTEIN TONB"/>
    <property type="match status" value="1"/>
</dbReference>
<evidence type="ECO:0000256" key="8">
    <source>
        <dbReference type="ARBA" id="ARBA00022989"/>
    </source>
</evidence>
<keyword evidence="8" id="KW-1133">Transmembrane helix</keyword>
<reference evidence="13" key="1">
    <citation type="submission" date="2020-07" db="EMBL/GenBank/DDBJ databases">
        <title>Huge and variable diversity of episymbiotic CPR bacteria and DPANN archaea in groundwater ecosystems.</title>
        <authorList>
            <person name="He C.Y."/>
            <person name="Keren R."/>
            <person name="Whittaker M."/>
            <person name="Farag I.F."/>
            <person name="Doudna J."/>
            <person name="Cate J.H.D."/>
            <person name="Banfield J.F."/>
        </authorList>
    </citation>
    <scope>NUCLEOTIDE SEQUENCE</scope>
    <source>
        <strain evidence="13">NC_groundwater_1664_Pr3_B-0.1um_52_9</strain>
    </source>
</reference>
<dbReference type="GO" id="GO:0055085">
    <property type="term" value="P:transmembrane transport"/>
    <property type="evidence" value="ECO:0007669"/>
    <property type="project" value="InterPro"/>
</dbReference>
<evidence type="ECO:0000256" key="10">
    <source>
        <dbReference type="SAM" id="MobiDB-lite"/>
    </source>
</evidence>
<feature type="compositionally biased region" description="Basic and acidic residues" evidence="10">
    <location>
        <begin position="113"/>
        <end position="127"/>
    </location>
</feature>
<evidence type="ECO:0000256" key="3">
    <source>
        <dbReference type="ARBA" id="ARBA00022448"/>
    </source>
</evidence>
<dbReference type="GO" id="GO:0015031">
    <property type="term" value="P:protein transport"/>
    <property type="evidence" value="ECO:0007669"/>
    <property type="project" value="UniProtKB-KW"/>
</dbReference>
<evidence type="ECO:0000256" key="4">
    <source>
        <dbReference type="ARBA" id="ARBA00022475"/>
    </source>
</evidence>
<evidence type="ECO:0000256" key="6">
    <source>
        <dbReference type="ARBA" id="ARBA00022692"/>
    </source>
</evidence>
<dbReference type="EMBL" id="JACRDE010000450">
    <property type="protein sequence ID" value="MBI5251236.1"/>
    <property type="molecule type" value="Genomic_DNA"/>
</dbReference>
<evidence type="ECO:0000256" key="11">
    <source>
        <dbReference type="SAM" id="SignalP"/>
    </source>
</evidence>
<feature type="compositionally biased region" description="Polar residues" evidence="10">
    <location>
        <begin position="95"/>
        <end position="105"/>
    </location>
</feature>
<gene>
    <name evidence="13" type="ORF">HY912_17240</name>
</gene>
<dbReference type="PROSITE" id="PS52015">
    <property type="entry name" value="TONB_CTD"/>
    <property type="match status" value="1"/>
</dbReference>
<sequence length="257" mass="28266">MNMKRFMPFLSASMAVHLCGFAAIGMFVPAMTGIAGDPFGDPDRVFISVVSDQDLTPVASTPAPVDSPEAVDSEKAKEEAVPEATPEVLAKETPDSPTEFNQTTIEEIPDAESQVKEQEKKKEKQQDESSASNPQVASTLLMRRAALGTELRDFQSLLLAAIRRATFFPQEALKDKRHGQVMVAFTISKDGQLSRVEVKTSSGSQTLDDAAVEIMRKASEKFPLFPASLSRETLDYTVPIRFKEKRGEEPSRMPLEQ</sequence>
<feature type="region of interest" description="Disordered" evidence="10">
    <location>
        <begin position="56"/>
        <end position="137"/>
    </location>
</feature>
<dbReference type="InterPro" id="IPR037682">
    <property type="entry name" value="TonB_C"/>
</dbReference>
<keyword evidence="9" id="KW-0472">Membrane</keyword>
<dbReference type="PANTHER" id="PTHR33446">
    <property type="entry name" value="PROTEIN TONB-RELATED"/>
    <property type="match status" value="1"/>
</dbReference>
<evidence type="ECO:0000256" key="2">
    <source>
        <dbReference type="ARBA" id="ARBA00006555"/>
    </source>
</evidence>
<comment type="caution">
    <text evidence="13">The sequence shown here is derived from an EMBL/GenBank/DDBJ whole genome shotgun (WGS) entry which is preliminary data.</text>
</comment>
<accession>A0A9D6Z7L6</accession>
<dbReference type="Proteomes" id="UP000807825">
    <property type="component" value="Unassembled WGS sequence"/>
</dbReference>
<evidence type="ECO:0000313" key="14">
    <source>
        <dbReference type="Proteomes" id="UP000807825"/>
    </source>
</evidence>
<dbReference type="NCBIfam" id="TIGR01352">
    <property type="entry name" value="tonB_Cterm"/>
    <property type="match status" value="1"/>
</dbReference>
<dbReference type="AlphaFoldDB" id="A0A9D6Z7L6"/>
<dbReference type="Gene3D" id="3.30.1150.10">
    <property type="match status" value="1"/>
</dbReference>
<dbReference type="InterPro" id="IPR006260">
    <property type="entry name" value="TonB/TolA_C"/>
</dbReference>
<proteinExistence type="inferred from homology"/>
<evidence type="ECO:0000256" key="9">
    <source>
        <dbReference type="ARBA" id="ARBA00023136"/>
    </source>
</evidence>
<name>A0A9D6Z7L6_9BACT</name>
<feature type="chain" id="PRO_5038615913" evidence="11">
    <location>
        <begin position="23"/>
        <end position="257"/>
    </location>
</feature>
<dbReference type="Pfam" id="PF03544">
    <property type="entry name" value="TonB_C"/>
    <property type="match status" value="1"/>
</dbReference>
<evidence type="ECO:0000256" key="7">
    <source>
        <dbReference type="ARBA" id="ARBA00022927"/>
    </source>
</evidence>
<evidence type="ECO:0000256" key="5">
    <source>
        <dbReference type="ARBA" id="ARBA00022519"/>
    </source>
</evidence>
<evidence type="ECO:0000313" key="13">
    <source>
        <dbReference type="EMBL" id="MBI5251236.1"/>
    </source>
</evidence>
<feature type="domain" description="TonB C-terminal" evidence="12">
    <location>
        <begin position="153"/>
        <end position="251"/>
    </location>
</feature>
<protein>
    <submittedName>
        <fullName evidence="13">Energy transducer TonB</fullName>
    </submittedName>
</protein>
<feature type="signal peptide" evidence="11">
    <location>
        <begin position="1"/>
        <end position="22"/>
    </location>
</feature>
<dbReference type="GO" id="GO:0031992">
    <property type="term" value="F:energy transducer activity"/>
    <property type="evidence" value="ECO:0007669"/>
    <property type="project" value="TreeGrafter"/>
</dbReference>
<comment type="subcellular location">
    <subcellularLocation>
        <location evidence="1">Cell inner membrane</location>
        <topology evidence="1">Single-pass membrane protein</topology>
        <orientation evidence="1">Periplasmic side</orientation>
    </subcellularLocation>
</comment>
<dbReference type="InterPro" id="IPR051045">
    <property type="entry name" value="TonB-dependent_transducer"/>
</dbReference>
<evidence type="ECO:0000256" key="1">
    <source>
        <dbReference type="ARBA" id="ARBA00004383"/>
    </source>
</evidence>
<keyword evidence="5" id="KW-0997">Cell inner membrane</keyword>
<organism evidence="13 14">
    <name type="scientific">Desulfomonile tiedjei</name>
    <dbReference type="NCBI Taxonomy" id="2358"/>
    <lineage>
        <taxon>Bacteria</taxon>
        <taxon>Pseudomonadati</taxon>
        <taxon>Thermodesulfobacteriota</taxon>
        <taxon>Desulfomonilia</taxon>
        <taxon>Desulfomonilales</taxon>
        <taxon>Desulfomonilaceae</taxon>
        <taxon>Desulfomonile</taxon>
    </lineage>
</organism>
<keyword evidence="7" id="KW-0653">Protein transport</keyword>
<keyword evidence="6" id="KW-0812">Transmembrane</keyword>
<keyword evidence="11" id="KW-0732">Signal</keyword>
<keyword evidence="4" id="KW-1003">Cell membrane</keyword>
<dbReference type="SUPFAM" id="SSF74653">
    <property type="entry name" value="TolA/TonB C-terminal domain"/>
    <property type="match status" value="1"/>
</dbReference>
<comment type="similarity">
    <text evidence="2">Belongs to the TonB family.</text>
</comment>
<keyword evidence="3" id="KW-0813">Transport</keyword>
<dbReference type="GO" id="GO:0098797">
    <property type="term" value="C:plasma membrane protein complex"/>
    <property type="evidence" value="ECO:0007669"/>
    <property type="project" value="TreeGrafter"/>
</dbReference>
<evidence type="ECO:0000259" key="12">
    <source>
        <dbReference type="PROSITE" id="PS52015"/>
    </source>
</evidence>